<name>A0A212L9N9_9BACT</name>
<evidence type="ECO:0000313" key="1">
    <source>
        <dbReference type="EMBL" id="SCM74197.1"/>
    </source>
</evidence>
<gene>
    <name evidence="1" type="ORF">KL86DES1_21790</name>
</gene>
<organism evidence="1">
    <name type="scientific">uncultured Desulfovibrio sp</name>
    <dbReference type="NCBI Taxonomy" id="167968"/>
    <lineage>
        <taxon>Bacteria</taxon>
        <taxon>Pseudomonadati</taxon>
        <taxon>Thermodesulfobacteriota</taxon>
        <taxon>Desulfovibrionia</taxon>
        <taxon>Desulfovibrionales</taxon>
        <taxon>Desulfovibrionaceae</taxon>
        <taxon>Desulfovibrio</taxon>
        <taxon>environmental samples</taxon>
    </lineage>
</organism>
<protein>
    <submittedName>
        <fullName evidence="1">Uncharacterized protein</fullName>
    </submittedName>
</protein>
<proteinExistence type="predicted"/>
<sequence length="79" mass="9160">MKTNFIVNIKYMRNNRSTLQLYCTLILPAKQAYVTENTDHWTNRRISRSQPTNRFCDKNLVTVSRSTTSSSGGDSRESR</sequence>
<reference evidence="1" key="1">
    <citation type="submission" date="2016-08" db="EMBL/GenBank/DDBJ databases">
        <authorList>
            <person name="Seilhamer J.J."/>
        </authorList>
    </citation>
    <scope>NUCLEOTIDE SEQUENCE</scope>
    <source>
        <strain evidence="1">86-1</strain>
    </source>
</reference>
<dbReference type="AlphaFoldDB" id="A0A212L9N9"/>
<dbReference type="EMBL" id="FMJC01000002">
    <property type="protein sequence ID" value="SCM74197.1"/>
    <property type="molecule type" value="Genomic_DNA"/>
</dbReference>
<accession>A0A212L9N9</accession>